<sequence>MGRVSGNGCVRAREHESLPGAGGRRRTKPRAGRGPKARRTSAAPSRRAPGKLNLRNGPAAKCQPRAVASGPERRALPFRDTVLHPEKLCKQEAARAGSELPKAMPQGLVTFDDVAVDFSHEEWEWLNVAQRSLYQTVMLENYRSLLSLGLCVSKPDLIFLLEEGQEPWMVRETTGDQGPDLTPLQETKALPLKQDFCEEELSQALIMERITNCTLKCTVLEGNWNAEAPFKRQPGLLTVRNVAVDFAQQRRFCKHWMQENHGDLGSIGLCISKPEVISLLEQGKEPWQVNGQRTAESPAWEEH</sequence>
<dbReference type="Proteomes" id="UP000504623">
    <property type="component" value="Unplaced"/>
</dbReference>
<feature type="region of interest" description="Disordered" evidence="1">
    <location>
        <begin position="1"/>
        <end position="71"/>
    </location>
</feature>
<reference evidence="4" key="1">
    <citation type="submission" date="2025-08" db="UniProtKB">
        <authorList>
            <consortium name="RefSeq"/>
        </authorList>
    </citation>
    <scope>IDENTIFICATION</scope>
    <source>
        <tissue evidence="4">Spleen</tissue>
    </source>
</reference>
<gene>
    <name evidence="4" type="primary">LOC102841494</name>
</gene>
<organism evidence="3 4">
    <name type="scientific">Chrysochloris asiatica</name>
    <name type="common">Cape golden mole</name>
    <dbReference type="NCBI Taxonomy" id="185453"/>
    <lineage>
        <taxon>Eukaryota</taxon>
        <taxon>Metazoa</taxon>
        <taxon>Chordata</taxon>
        <taxon>Craniata</taxon>
        <taxon>Vertebrata</taxon>
        <taxon>Euteleostomi</taxon>
        <taxon>Mammalia</taxon>
        <taxon>Eutheria</taxon>
        <taxon>Afrotheria</taxon>
        <taxon>Chrysochloridae</taxon>
        <taxon>Chrysochlorinae</taxon>
        <taxon>Chrysochloris</taxon>
    </lineage>
</organism>
<dbReference type="SUPFAM" id="SSF109640">
    <property type="entry name" value="KRAB domain (Kruppel-associated box)"/>
    <property type="match status" value="2"/>
</dbReference>
<dbReference type="PANTHER" id="PTHR23232">
    <property type="entry name" value="KRAB DOMAIN C2H2 ZINC FINGER"/>
    <property type="match status" value="1"/>
</dbReference>
<feature type="compositionally biased region" description="Basic residues" evidence="1">
    <location>
        <begin position="23"/>
        <end position="39"/>
    </location>
</feature>
<dbReference type="Pfam" id="PF01352">
    <property type="entry name" value="KRAB"/>
    <property type="match status" value="1"/>
</dbReference>
<dbReference type="Gene3D" id="6.10.140.140">
    <property type="match status" value="1"/>
</dbReference>
<proteinExistence type="predicted"/>
<name>A0A9B0WTL0_CHRAS</name>
<accession>A0A9B0WTL0</accession>
<feature type="domain" description="KRAB" evidence="2">
    <location>
        <begin position="109"/>
        <end position="180"/>
    </location>
</feature>
<evidence type="ECO:0000256" key="1">
    <source>
        <dbReference type="SAM" id="MobiDB-lite"/>
    </source>
</evidence>
<evidence type="ECO:0000259" key="2">
    <source>
        <dbReference type="PROSITE" id="PS50805"/>
    </source>
</evidence>
<dbReference type="AlphaFoldDB" id="A0A9B0WTL0"/>
<dbReference type="OrthoDB" id="9808634at2759"/>
<feature type="domain" description="KRAB" evidence="2">
    <location>
        <begin position="237"/>
        <end position="299"/>
    </location>
</feature>
<dbReference type="InterPro" id="IPR001909">
    <property type="entry name" value="KRAB"/>
</dbReference>
<dbReference type="SMART" id="SM00349">
    <property type="entry name" value="KRAB"/>
    <property type="match status" value="2"/>
</dbReference>
<dbReference type="GO" id="GO:0006355">
    <property type="term" value="P:regulation of DNA-templated transcription"/>
    <property type="evidence" value="ECO:0007669"/>
    <property type="project" value="InterPro"/>
</dbReference>
<dbReference type="PANTHER" id="PTHR23232:SF157">
    <property type="entry name" value="ZINC FINGER PROTEIN 525"/>
    <property type="match status" value="1"/>
</dbReference>
<evidence type="ECO:0000313" key="3">
    <source>
        <dbReference type="Proteomes" id="UP000504623"/>
    </source>
</evidence>
<dbReference type="CDD" id="cd07765">
    <property type="entry name" value="KRAB_A-box"/>
    <property type="match status" value="1"/>
</dbReference>
<dbReference type="GeneID" id="102841494"/>
<dbReference type="InterPro" id="IPR036051">
    <property type="entry name" value="KRAB_dom_sf"/>
</dbReference>
<dbReference type="InterPro" id="IPR050169">
    <property type="entry name" value="Krueppel_C2H2_ZnF"/>
</dbReference>
<evidence type="ECO:0000313" key="4">
    <source>
        <dbReference type="RefSeq" id="XP_006868338.1"/>
    </source>
</evidence>
<protein>
    <submittedName>
        <fullName evidence="4">Zinc finger protein 28 homolog</fullName>
    </submittedName>
</protein>
<keyword evidence="3" id="KW-1185">Reference proteome</keyword>
<dbReference type="RefSeq" id="XP_006868338.1">
    <property type="nucleotide sequence ID" value="XM_006868276.1"/>
</dbReference>
<dbReference type="PROSITE" id="PS50805">
    <property type="entry name" value="KRAB"/>
    <property type="match status" value="2"/>
</dbReference>